<protein>
    <submittedName>
        <fullName evidence="4">Coiled coil protein</fullName>
    </submittedName>
</protein>
<evidence type="ECO:0000313" key="4">
    <source>
        <dbReference type="EMBL" id="KTD22411.1"/>
    </source>
</evidence>
<feature type="region of interest" description="Disordered" evidence="2">
    <location>
        <begin position="456"/>
        <end position="493"/>
    </location>
</feature>
<dbReference type="Gene3D" id="6.10.140.2010">
    <property type="match status" value="1"/>
</dbReference>
<dbReference type="EMBL" id="LNYK01000010">
    <property type="protein sequence ID" value="KTD22411.1"/>
    <property type="molecule type" value="Genomic_DNA"/>
</dbReference>
<gene>
    <name evidence="4" type="ORF">Llon_0629</name>
</gene>
<name>A0A0W0VQG4_9GAMM</name>
<feature type="domain" description="LidA long coiled-coil" evidence="3">
    <location>
        <begin position="278"/>
        <end position="443"/>
    </location>
</feature>
<dbReference type="OrthoDB" id="5653092at2"/>
<dbReference type="PATRIC" id="fig|45068.5.peg.675"/>
<accession>A0A0W0VQG4</accession>
<organism evidence="4 5">
    <name type="scientific">Legionella londiniensis</name>
    <dbReference type="NCBI Taxonomy" id="45068"/>
    <lineage>
        <taxon>Bacteria</taxon>
        <taxon>Pseudomonadati</taxon>
        <taxon>Pseudomonadota</taxon>
        <taxon>Gammaproteobacteria</taxon>
        <taxon>Legionellales</taxon>
        <taxon>Legionellaceae</taxon>
        <taxon>Legionella</taxon>
    </lineage>
</organism>
<sequence length="604" mass="69001">MAKKEPTVMTDSKTNIPPVQKTQARQPESMQKDLQSKTDIQQGPAKLEQWFANIIQDAARSLPQSQIKSDPLSLTKAASELISLYGFKSPEDTRNFFLRPESDSIKKRMSDKIVFEHNLEEAQRIRLQDEEIRKSRFLAFLLHLLLSKKKANAQSLNEYIQQQIDNRLHTKTANKPASATGNNKVSDTWTKSYQELNHKLQAKNAKLTELDNQIESLEALIENIETEYSELLKSANQSDNEINAELKDYAANLNALLAPSAENQPTAVRDKTELLRTIDLKIQSLKDKADDIVKNIIENPEILERDPLLKTKMNTLFVEAGAWEDLKSVLKGNKNLCNENGQETHSLFDAKYYVSKDQKLHKDEKTGKFYLLQKDQDFDLMTEDEKAKAHEKFVKHEPELKRVSELVTHNKSLVLQEIDSQLKGHMQEKEKVLLEKKEIESELQLLARKQAVLAYEQSQGPKEQDEEQELKSSKQLNNQFSKVMTPTPKPSVNIKQKLDPAAIRDKFVSLLNTIRNNPSAQAMDGLRDALTEAAKNNPELKLALRDFRGHENLQGETFRLIMELTKSMKAEHMQPLMSSLEKIAATKPEPQAPNPFNMTPKFSR</sequence>
<proteinExistence type="predicted"/>
<dbReference type="InterPro" id="IPR041463">
    <property type="entry name" value="LidA_long_CC"/>
</dbReference>
<feature type="coiled-coil region" evidence="1">
    <location>
        <begin position="193"/>
        <end position="241"/>
    </location>
</feature>
<feature type="compositionally biased region" description="Polar residues" evidence="2">
    <location>
        <begin position="473"/>
        <end position="484"/>
    </location>
</feature>
<feature type="compositionally biased region" description="Polar residues" evidence="2">
    <location>
        <begin position="9"/>
        <end position="29"/>
    </location>
</feature>
<keyword evidence="1" id="KW-0175">Coiled coil</keyword>
<evidence type="ECO:0000256" key="1">
    <source>
        <dbReference type="SAM" id="Coils"/>
    </source>
</evidence>
<dbReference type="AlphaFoldDB" id="A0A0W0VQG4"/>
<feature type="coiled-coil region" evidence="1">
    <location>
        <begin position="422"/>
        <end position="449"/>
    </location>
</feature>
<evidence type="ECO:0000313" key="5">
    <source>
        <dbReference type="Proteomes" id="UP000054997"/>
    </source>
</evidence>
<dbReference type="RefSeq" id="WP_058528642.1">
    <property type="nucleotide sequence ID" value="NZ_CAAAHZ010000007.1"/>
</dbReference>
<keyword evidence="5" id="KW-1185">Reference proteome</keyword>
<dbReference type="STRING" id="45068.Llon_0629"/>
<comment type="caution">
    <text evidence="4">The sequence shown here is derived from an EMBL/GenBank/DDBJ whole genome shotgun (WGS) entry which is preliminary data.</text>
</comment>
<evidence type="ECO:0000259" key="3">
    <source>
        <dbReference type="Pfam" id="PF18641"/>
    </source>
</evidence>
<reference evidence="4 5" key="1">
    <citation type="submission" date="2015-11" db="EMBL/GenBank/DDBJ databases">
        <title>Genomic analysis of 38 Legionella species identifies large and diverse effector repertoires.</title>
        <authorList>
            <person name="Burstein D."/>
            <person name="Amaro F."/>
            <person name="Zusman T."/>
            <person name="Lifshitz Z."/>
            <person name="Cohen O."/>
            <person name="Gilbert J.A."/>
            <person name="Pupko T."/>
            <person name="Shuman H.A."/>
            <person name="Segal G."/>
        </authorList>
    </citation>
    <scope>NUCLEOTIDE SEQUENCE [LARGE SCALE GENOMIC DNA]</scope>
    <source>
        <strain evidence="4 5">ATCC 49505</strain>
    </source>
</reference>
<dbReference type="Proteomes" id="UP000054997">
    <property type="component" value="Unassembled WGS sequence"/>
</dbReference>
<evidence type="ECO:0000256" key="2">
    <source>
        <dbReference type="SAM" id="MobiDB-lite"/>
    </source>
</evidence>
<feature type="region of interest" description="Disordered" evidence="2">
    <location>
        <begin position="1"/>
        <end position="39"/>
    </location>
</feature>
<dbReference type="Pfam" id="PF18641">
    <property type="entry name" value="LidA_Long_CC"/>
    <property type="match status" value="1"/>
</dbReference>